<keyword evidence="2 7" id="KW-0812">Transmembrane</keyword>
<keyword evidence="3 7" id="KW-1133">Transmembrane helix</keyword>
<dbReference type="OrthoDB" id="9814591at2"/>
<proteinExistence type="inferred from homology"/>
<organism evidence="8 9">
    <name type="scientific">Gulosibacter macacae</name>
    <dbReference type="NCBI Taxonomy" id="2488791"/>
    <lineage>
        <taxon>Bacteria</taxon>
        <taxon>Bacillati</taxon>
        <taxon>Actinomycetota</taxon>
        <taxon>Actinomycetes</taxon>
        <taxon>Micrococcales</taxon>
        <taxon>Microbacteriaceae</taxon>
        <taxon>Gulosibacter</taxon>
    </lineage>
</organism>
<dbReference type="Gene3D" id="3.30.1490.480">
    <property type="entry name" value="Endolytic murein transglycosylase"/>
    <property type="match status" value="1"/>
</dbReference>
<name>A0A3P3VX20_9MICO</name>
<dbReference type="PANTHER" id="PTHR30518:SF2">
    <property type="entry name" value="ENDOLYTIC MUREIN TRANSGLYCOSYLASE"/>
    <property type="match status" value="1"/>
</dbReference>
<accession>A0A3P3VX20</accession>
<feature type="site" description="Important for catalytic activity" evidence="7">
    <location>
        <position position="191"/>
    </location>
</feature>
<comment type="caution">
    <text evidence="8">The sequence shown here is derived from an EMBL/GenBank/DDBJ whole genome shotgun (WGS) entry which is preliminary data.</text>
</comment>
<keyword evidence="9" id="KW-1185">Reference proteome</keyword>
<evidence type="ECO:0000256" key="7">
    <source>
        <dbReference type="HAMAP-Rule" id="MF_02065"/>
    </source>
</evidence>
<dbReference type="NCBIfam" id="TIGR00247">
    <property type="entry name" value="endolytic transglycosylase MltG"/>
    <property type="match status" value="1"/>
</dbReference>
<evidence type="ECO:0000256" key="5">
    <source>
        <dbReference type="ARBA" id="ARBA00023239"/>
    </source>
</evidence>
<sequence>MLSGGPEDYEGTGNGTPAQFSIIAGDTGTDIAIRLAEADIIKSSEAFIDAVLARPEQPDFHPGTYQLQQQMSASSALVALLDPNNVLAKTVMIPEGTIMKDIFTSIETSLEIPLADIEAAAADPASYGLPAEATNLEGFLFPATYTFEPGVDARTVLQTMVNRMFQAFDEHGIAEEDRWETVLLASVVQREASMRVDFPKVARVFLNRLTIDMPLQSDATITYGTGNTHIITTTDAERADASNPYNSYVHHGLPPTPISNPGDMALEGTVHPADGEWLYFVTVNLDTGETVFSNTYEEHLVAVDQYLAWLEDHPEYLG</sequence>
<gene>
    <name evidence="7 8" type="primary">mltG</name>
    <name evidence="8" type="ORF">EG850_05680</name>
</gene>
<comment type="catalytic activity">
    <reaction evidence="7">
        <text>a peptidoglycan chain = a peptidoglycan chain with N-acetyl-1,6-anhydromuramyl-[peptide] at the reducing end + a peptidoglycan chain with N-acetylglucosamine at the non-reducing end.</text>
        <dbReference type="EC" id="4.2.2.29"/>
    </reaction>
</comment>
<dbReference type="GO" id="GO:0005886">
    <property type="term" value="C:plasma membrane"/>
    <property type="evidence" value="ECO:0007669"/>
    <property type="project" value="UniProtKB-UniRule"/>
</dbReference>
<dbReference type="PANTHER" id="PTHR30518">
    <property type="entry name" value="ENDOLYTIC MUREIN TRANSGLYCOSYLASE"/>
    <property type="match status" value="1"/>
</dbReference>
<dbReference type="AlphaFoldDB" id="A0A3P3VX20"/>
<protein>
    <recommendedName>
        <fullName evidence="7">Endolytic murein transglycosylase</fullName>
        <ecNumber evidence="7">4.2.2.29</ecNumber>
    </recommendedName>
    <alternativeName>
        <fullName evidence="7">Peptidoglycan lytic transglycosylase</fullName>
    </alternativeName>
    <alternativeName>
        <fullName evidence="7">Peptidoglycan polymerization terminase</fullName>
    </alternativeName>
</protein>
<dbReference type="Gene3D" id="3.30.160.60">
    <property type="entry name" value="Classic Zinc Finger"/>
    <property type="match status" value="1"/>
</dbReference>
<dbReference type="Proteomes" id="UP000274391">
    <property type="component" value="Unassembled WGS sequence"/>
</dbReference>
<dbReference type="InterPro" id="IPR003770">
    <property type="entry name" value="MLTG-like"/>
</dbReference>
<dbReference type="GO" id="GO:0008932">
    <property type="term" value="F:lytic endotransglycosylase activity"/>
    <property type="evidence" value="ECO:0007669"/>
    <property type="project" value="UniProtKB-UniRule"/>
</dbReference>
<comment type="similarity">
    <text evidence="7">Belongs to the transglycosylase MltG family.</text>
</comment>
<reference evidence="8 9" key="1">
    <citation type="submission" date="2018-11" db="EMBL/GenBank/DDBJ databases">
        <title>YIM 102482-1 draft genome.</title>
        <authorList>
            <person name="Li G."/>
            <person name="Jiang Y."/>
        </authorList>
    </citation>
    <scope>NUCLEOTIDE SEQUENCE [LARGE SCALE GENOMIC DNA]</scope>
    <source>
        <strain evidence="8 9">YIM 102482-1</strain>
    </source>
</reference>
<keyword evidence="5 7" id="KW-0456">Lyase</keyword>
<evidence type="ECO:0000256" key="1">
    <source>
        <dbReference type="ARBA" id="ARBA00022475"/>
    </source>
</evidence>
<evidence type="ECO:0000313" key="9">
    <source>
        <dbReference type="Proteomes" id="UP000274391"/>
    </source>
</evidence>
<keyword evidence="6 7" id="KW-0961">Cell wall biogenesis/degradation</keyword>
<dbReference type="HAMAP" id="MF_02065">
    <property type="entry name" value="MltG"/>
    <property type="match status" value="1"/>
</dbReference>
<evidence type="ECO:0000256" key="4">
    <source>
        <dbReference type="ARBA" id="ARBA00023136"/>
    </source>
</evidence>
<keyword evidence="4 7" id="KW-0472">Membrane</keyword>
<keyword evidence="1 7" id="KW-1003">Cell membrane</keyword>
<dbReference type="Pfam" id="PF02618">
    <property type="entry name" value="YceG"/>
    <property type="match status" value="1"/>
</dbReference>
<dbReference type="EMBL" id="RQVS01000005">
    <property type="protein sequence ID" value="RRJ87341.1"/>
    <property type="molecule type" value="Genomic_DNA"/>
</dbReference>
<comment type="function">
    <text evidence="7">Functions as a peptidoglycan terminase that cleaves nascent peptidoglycan strands endolytically to terminate their elongation.</text>
</comment>
<evidence type="ECO:0000256" key="2">
    <source>
        <dbReference type="ARBA" id="ARBA00022692"/>
    </source>
</evidence>
<dbReference type="GO" id="GO:0071555">
    <property type="term" value="P:cell wall organization"/>
    <property type="evidence" value="ECO:0007669"/>
    <property type="project" value="UniProtKB-KW"/>
</dbReference>
<dbReference type="CDD" id="cd08010">
    <property type="entry name" value="MltG_like"/>
    <property type="match status" value="1"/>
</dbReference>
<evidence type="ECO:0000256" key="6">
    <source>
        <dbReference type="ARBA" id="ARBA00023316"/>
    </source>
</evidence>
<evidence type="ECO:0000313" key="8">
    <source>
        <dbReference type="EMBL" id="RRJ87341.1"/>
    </source>
</evidence>
<dbReference type="EC" id="4.2.2.29" evidence="7"/>
<evidence type="ECO:0000256" key="3">
    <source>
        <dbReference type="ARBA" id="ARBA00022989"/>
    </source>
</evidence>
<dbReference type="GO" id="GO:0009252">
    <property type="term" value="P:peptidoglycan biosynthetic process"/>
    <property type="evidence" value="ECO:0007669"/>
    <property type="project" value="UniProtKB-UniRule"/>
</dbReference>